<evidence type="ECO:0000313" key="1">
    <source>
        <dbReference type="EMBL" id="KAG0727716.1"/>
    </source>
</evidence>
<proteinExistence type="predicted"/>
<sequence length="392" mass="44081">MPLELGRLDDGNGIEATFLENNAKWHKSCHTKFNNIKLQRTEKRKCTQGCDPDATTSKKYTRQVAHHEVAASDVCFLCEDVSTSEPLRETSTFRLDSRVRRCALDLQDERLLAKLSAGDMVAQDAKYHPRCLVSLYNKTKSLQDKQKVDTTDKVNHGIALAELLSFIDETRIDEEHAPVFKLADLVKLYSSRLEQLGVEQHVRQHSTELKNRILAQIPYLTAHKEGRDILLAFDKDAGPALRKVCKEDYDDEAICLATAAKIVRREMFQTGATFTGSFDEDCQVKSVPQSLLTLVAMILDGPNIKSQSGYGVTQATLSTAQLLQYNSSIRRRVGSTTVRHNKDRETPLPIYVGLTVRARTRKRDLIEMLFDLGLSISYDRVMAISTSMGNSV</sequence>
<comment type="caution">
    <text evidence="1">The sequence shown here is derived from an EMBL/GenBank/DDBJ whole genome shotgun (WGS) entry which is preliminary data.</text>
</comment>
<dbReference type="AlphaFoldDB" id="A0A8J4YRJ7"/>
<name>A0A8J4YRJ7_CHIOP</name>
<dbReference type="EMBL" id="JACEEZ010003038">
    <property type="protein sequence ID" value="KAG0727716.1"/>
    <property type="molecule type" value="Genomic_DNA"/>
</dbReference>
<dbReference type="PANTHER" id="PTHR47018">
    <property type="entry name" value="CXC DOMAIN-CONTAINING PROTEIN-RELATED"/>
    <property type="match status" value="1"/>
</dbReference>
<gene>
    <name evidence="1" type="ORF">GWK47_034068</name>
</gene>
<protein>
    <submittedName>
        <fullName evidence="1">Uncharacterized protein</fullName>
    </submittedName>
</protein>
<accession>A0A8J4YRJ7</accession>
<evidence type="ECO:0000313" key="2">
    <source>
        <dbReference type="Proteomes" id="UP000770661"/>
    </source>
</evidence>
<keyword evidence="2" id="KW-1185">Reference proteome</keyword>
<dbReference type="Proteomes" id="UP000770661">
    <property type="component" value="Unassembled WGS sequence"/>
</dbReference>
<organism evidence="1 2">
    <name type="scientific">Chionoecetes opilio</name>
    <name type="common">Atlantic snow crab</name>
    <name type="synonym">Cancer opilio</name>
    <dbReference type="NCBI Taxonomy" id="41210"/>
    <lineage>
        <taxon>Eukaryota</taxon>
        <taxon>Metazoa</taxon>
        <taxon>Ecdysozoa</taxon>
        <taxon>Arthropoda</taxon>
        <taxon>Crustacea</taxon>
        <taxon>Multicrustacea</taxon>
        <taxon>Malacostraca</taxon>
        <taxon>Eumalacostraca</taxon>
        <taxon>Eucarida</taxon>
        <taxon>Decapoda</taxon>
        <taxon>Pleocyemata</taxon>
        <taxon>Brachyura</taxon>
        <taxon>Eubrachyura</taxon>
        <taxon>Majoidea</taxon>
        <taxon>Majidae</taxon>
        <taxon>Chionoecetes</taxon>
    </lineage>
</organism>
<dbReference type="OrthoDB" id="10057522at2759"/>
<dbReference type="PANTHER" id="PTHR47018:SF1">
    <property type="entry name" value="TESMIN_TSO1-LIKE CXC DOMAIN-CONTAINING PROTEIN"/>
    <property type="match status" value="1"/>
</dbReference>
<reference evidence="1" key="1">
    <citation type="submission" date="2020-07" db="EMBL/GenBank/DDBJ databases">
        <title>The High-quality genome of the commercially important snow crab, Chionoecetes opilio.</title>
        <authorList>
            <person name="Jeong J.-H."/>
            <person name="Ryu S."/>
        </authorList>
    </citation>
    <scope>NUCLEOTIDE SEQUENCE</scope>
    <source>
        <strain evidence="1">MADBK_172401_WGS</strain>
        <tissue evidence="1">Digestive gland</tissue>
    </source>
</reference>